<comment type="caution">
    <text evidence="2">The sequence shown here is derived from an EMBL/GenBank/DDBJ whole genome shotgun (WGS) entry which is preliminary data.</text>
</comment>
<dbReference type="Gene3D" id="1.10.3210.10">
    <property type="entry name" value="Hypothetical protein af1432"/>
    <property type="match status" value="1"/>
</dbReference>
<dbReference type="PROSITE" id="PS51833">
    <property type="entry name" value="HDOD"/>
    <property type="match status" value="1"/>
</dbReference>
<evidence type="ECO:0000259" key="1">
    <source>
        <dbReference type="PROSITE" id="PS51833"/>
    </source>
</evidence>
<dbReference type="PANTHER" id="PTHR33525:SF6">
    <property type="entry name" value="HDOD DOMAIN-CONTAINING PROTEIN"/>
    <property type="match status" value="1"/>
</dbReference>
<dbReference type="SUPFAM" id="SSF109604">
    <property type="entry name" value="HD-domain/PDEase-like"/>
    <property type="match status" value="1"/>
</dbReference>
<keyword evidence="2" id="KW-0418">Kinase</keyword>
<dbReference type="InterPro" id="IPR052340">
    <property type="entry name" value="RNase_Y/CdgJ"/>
</dbReference>
<dbReference type="STRING" id="1132855.GCA_000384255_00431"/>
<proteinExistence type="predicted"/>
<dbReference type="CDD" id="cd00077">
    <property type="entry name" value="HDc"/>
    <property type="match status" value="1"/>
</dbReference>
<sequence>MKPIEDFFNSIVSLPSLPKVVQEVMRMLNSEDVDINILANTIEQDAVIAAKVLKMANSSFYGVTRAVKNIDDAVAILGLAKIRSLVVACGVTVAIAEVPSLDLKRFWRHSLVAASISREIAKQLGKESEVPYIAGLLHNIGDLLIHLVFPVTSSEVDDLCIGISAEKRQAVEREVIGLDHCQIGEELAIRWSFPQEIARALRYYATPMDKNACEVSLIVYAAVHVAHGLERGDAADSIVDSLNPDVSTYLNVRRDEWVAQIARYRDLIEEASVMI</sequence>
<dbReference type="Pfam" id="PF08668">
    <property type="entry name" value="HDOD"/>
    <property type="match status" value="1"/>
</dbReference>
<name>A0A351RB74_9PROT</name>
<evidence type="ECO:0000313" key="3">
    <source>
        <dbReference type="Proteomes" id="UP000264313"/>
    </source>
</evidence>
<dbReference type="PANTHER" id="PTHR33525">
    <property type="match status" value="1"/>
</dbReference>
<dbReference type="InterPro" id="IPR013976">
    <property type="entry name" value="HDOD"/>
</dbReference>
<feature type="domain" description="HDOD" evidence="1">
    <location>
        <begin position="14"/>
        <end position="207"/>
    </location>
</feature>
<organism evidence="2 3">
    <name type="scientific">Methylotenera mobilis</name>
    <dbReference type="NCBI Taxonomy" id="359408"/>
    <lineage>
        <taxon>Bacteria</taxon>
        <taxon>Pseudomonadati</taxon>
        <taxon>Pseudomonadota</taxon>
        <taxon>Betaproteobacteria</taxon>
        <taxon>Nitrosomonadales</taxon>
        <taxon>Methylophilaceae</taxon>
        <taxon>Methylotenera</taxon>
    </lineage>
</organism>
<dbReference type="AlphaFoldDB" id="A0A351RB74"/>
<gene>
    <name evidence="2" type="ORF">DCW48_06850</name>
</gene>
<protein>
    <submittedName>
        <fullName evidence="2">Histidine kinase</fullName>
    </submittedName>
</protein>
<evidence type="ECO:0000313" key="2">
    <source>
        <dbReference type="EMBL" id="HBA09295.1"/>
    </source>
</evidence>
<dbReference type="GO" id="GO:0016301">
    <property type="term" value="F:kinase activity"/>
    <property type="evidence" value="ECO:0007669"/>
    <property type="project" value="UniProtKB-KW"/>
</dbReference>
<reference evidence="2 3" key="1">
    <citation type="journal article" date="2018" name="Nat. Biotechnol.">
        <title>A standardized bacterial taxonomy based on genome phylogeny substantially revises the tree of life.</title>
        <authorList>
            <person name="Parks D.H."/>
            <person name="Chuvochina M."/>
            <person name="Waite D.W."/>
            <person name="Rinke C."/>
            <person name="Skarshewski A."/>
            <person name="Chaumeil P.A."/>
            <person name="Hugenholtz P."/>
        </authorList>
    </citation>
    <scope>NUCLEOTIDE SEQUENCE [LARGE SCALE GENOMIC DNA]</scope>
    <source>
        <strain evidence="2">UBA9958</strain>
    </source>
</reference>
<dbReference type="InterPro" id="IPR003607">
    <property type="entry name" value="HD/PDEase_dom"/>
</dbReference>
<dbReference type="EMBL" id="DNAA01000165">
    <property type="protein sequence ID" value="HBA09295.1"/>
    <property type="molecule type" value="Genomic_DNA"/>
</dbReference>
<dbReference type="Proteomes" id="UP000264313">
    <property type="component" value="Unassembled WGS sequence"/>
</dbReference>
<accession>A0A351RB74</accession>
<keyword evidence="2" id="KW-0808">Transferase</keyword>